<feature type="chain" id="PRO_5011605899" description="Peptidase propeptide and YPEB domain-containing protein" evidence="1">
    <location>
        <begin position="23"/>
        <end position="95"/>
    </location>
</feature>
<feature type="signal peptide" evidence="1">
    <location>
        <begin position="1"/>
        <end position="22"/>
    </location>
</feature>
<reference evidence="3" key="1">
    <citation type="submission" date="2016-10" db="EMBL/GenBank/DDBJ databases">
        <authorList>
            <person name="Varghese N."/>
            <person name="Submissions S."/>
        </authorList>
    </citation>
    <scope>NUCLEOTIDE SEQUENCE [LARGE SCALE GENOMIC DNA]</scope>
    <source>
        <strain evidence="3">Nm71</strain>
    </source>
</reference>
<dbReference type="EMBL" id="FOIA01000009">
    <property type="protein sequence ID" value="SET02082.1"/>
    <property type="molecule type" value="Genomic_DNA"/>
</dbReference>
<accession>A0A1I0B7F1</accession>
<name>A0A1I0B7F1_9PROT</name>
<evidence type="ECO:0000313" key="3">
    <source>
        <dbReference type="Proteomes" id="UP000199345"/>
    </source>
</evidence>
<dbReference type="OrthoDB" id="8548190at2"/>
<dbReference type="Proteomes" id="UP000199345">
    <property type="component" value="Unassembled WGS sequence"/>
</dbReference>
<proteinExistence type="predicted"/>
<dbReference type="RefSeq" id="WP_090657569.1">
    <property type="nucleotide sequence ID" value="NZ_FOIA01000009.1"/>
</dbReference>
<protein>
    <recommendedName>
        <fullName evidence="4">Peptidase propeptide and YPEB domain-containing protein</fullName>
    </recommendedName>
</protein>
<organism evidence="2 3">
    <name type="scientific">Nitrosomonas marina</name>
    <dbReference type="NCBI Taxonomy" id="917"/>
    <lineage>
        <taxon>Bacteria</taxon>
        <taxon>Pseudomonadati</taxon>
        <taxon>Pseudomonadota</taxon>
        <taxon>Betaproteobacteria</taxon>
        <taxon>Nitrosomonadales</taxon>
        <taxon>Nitrosomonadaceae</taxon>
        <taxon>Nitrosomonas</taxon>
    </lineage>
</organism>
<dbReference type="SUPFAM" id="SSF160574">
    <property type="entry name" value="BT0923-like"/>
    <property type="match status" value="1"/>
</dbReference>
<gene>
    <name evidence="2" type="ORF">SAMN05216326_10977</name>
</gene>
<evidence type="ECO:0000256" key="1">
    <source>
        <dbReference type="SAM" id="SignalP"/>
    </source>
</evidence>
<sequence>MKISVFVFVSVTILFFSSNGSASLFSEEKIEWAKVPARVQHTIAAHLQGGKIEEIEKKSKKKTITVYEATITNPGGDKVEIKVEEDGTLVEFEDD</sequence>
<keyword evidence="1" id="KW-0732">Signal</keyword>
<evidence type="ECO:0000313" key="2">
    <source>
        <dbReference type="EMBL" id="SET02082.1"/>
    </source>
</evidence>
<evidence type="ECO:0008006" key="4">
    <source>
        <dbReference type="Google" id="ProtNLM"/>
    </source>
</evidence>
<keyword evidence="3" id="KW-1185">Reference proteome</keyword>
<dbReference type="AlphaFoldDB" id="A0A1I0B7F1"/>
<dbReference type="Gene3D" id="3.30.505.20">
    <property type="match status" value="1"/>
</dbReference>